<dbReference type="EMBL" id="JBBPBN010000049">
    <property type="protein sequence ID" value="KAK8993578.1"/>
    <property type="molecule type" value="Genomic_DNA"/>
</dbReference>
<comment type="caution">
    <text evidence="1">The sequence shown here is derived from an EMBL/GenBank/DDBJ whole genome shotgun (WGS) entry which is preliminary data.</text>
</comment>
<protein>
    <submittedName>
        <fullName evidence="1">Uncharacterized protein</fullName>
    </submittedName>
</protein>
<proteinExistence type="predicted"/>
<sequence>MPHKRNGWFLNLGDQELFLIISNRQICKISLELNGSKFSCTVEDFRHNVCWSLVSIQKKNGLKGRVLGSAKFNTDGAVKGNYGAADIGVLNNHTTKFREVDLDKLLEETNHRQL</sequence>
<gene>
    <name evidence="1" type="ORF">V6N11_033670</name>
</gene>
<evidence type="ECO:0000313" key="1">
    <source>
        <dbReference type="EMBL" id="KAK8993578.1"/>
    </source>
</evidence>
<dbReference type="Proteomes" id="UP001396334">
    <property type="component" value="Unassembled WGS sequence"/>
</dbReference>
<organism evidence="1 2">
    <name type="scientific">Hibiscus sabdariffa</name>
    <name type="common">roselle</name>
    <dbReference type="NCBI Taxonomy" id="183260"/>
    <lineage>
        <taxon>Eukaryota</taxon>
        <taxon>Viridiplantae</taxon>
        <taxon>Streptophyta</taxon>
        <taxon>Embryophyta</taxon>
        <taxon>Tracheophyta</taxon>
        <taxon>Spermatophyta</taxon>
        <taxon>Magnoliopsida</taxon>
        <taxon>eudicotyledons</taxon>
        <taxon>Gunneridae</taxon>
        <taxon>Pentapetalae</taxon>
        <taxon>rosids</taxon>
        <taxon>malvids</taxon>
        <taxon>Malvales</taxon>
        <taxon>Malvaceae</taxon>
        <taxon>Malvoideae</taxon>
        <taxon>Hibiscus</taxon>
    </lineage>
</organism>
<name>A0ABR2PYP2_9ROSI</name>
<reference evidence="1 2" key="1">
    <citation type="journal article" date="2024" name="G3 (Bethesda)">
        <title>Genome assembly of Hibiscus sabdariffa L. provides insights into metabolisms of medicinal natural products.</title>
        <authorList>
            <person name="Kim T."/>
        </authorList>
    </citation>
    <scope>NUCLEOTIDE SEQUENCE [LARGE SCALE GENOMIC DNA]</scope>
    <source>
        <strain evidence="1">TK-2024</strain>
        <tissue evidence="1">Old leaves</tissue>
    </source>
</reference>
<evidence type="ECO:0000313" key="2">
    <source>
        <dbReference type="Proteomes" id="UP001396334"/>
    </source>
</evidence>
<keyword evidence="2" id="KW-1185">Reference proteome</keyword>
<accession>A0ABR2PYP2</accession>